<name>A0ABV7VVT3_9GAMM</name>
<evidence type="ECO:0000313" key="2">
    <source>
        <dbReference type="Proteomes" id="UP001595722"/>
    </source>
</evidence>
<sequence length="48" mass="5594">MSQLSDKELRKRHAECRMSVNLSAPEIQVCNNIQRECQRRAQQGNYAC</sequence>
<gene>
    <name evidence="1" type="ORF">ACFOMG_12570</name>
</gene>
<proteinExistence type="predicted"/>
<protein>
    <submittedName>
        <fullName evidence="1">Uncharacterized protein</fullName>
    </submittedName>
</protein>
<organism evidence="1 2">
    <name type="scientific">Bacterioplanoides pacificum</name>
    <dbReference type="NCBI Taxonomy" id="1171596"/>
    <lineage>
        <taxon>Bacteria</taxon>
        <taxon>Pseudomonadati</taxon>
        <taxon>Pseudomonadota</taxon>
        <taxon>Gammaproteobacteria</taxon>
        <taxon>Oceanospirillales</taxon>
        <taxon>Oceanospirillaceae</taxon>
        <taxon>Bacterioplanoides</taxon>
    </lineage>
</organism>
<dbReference type="RefSeq" id="WP_376867035.1">
    <property type="nucleotide sequence ID" value="NZ_JBHRYB010000013.1"/>
</dbReference>
<reference evidence="2" key="1">
    <citation type="journal article" date="2019" name="Int. J. Syst. Evol. Microbiol.">
        <title>The Global Catalogue of Microorganisms (GCM) 10K type strain sequencing project: providing services to taxonomists for standard genome sequencing and annotation.</title>
        <authorList>
            <consortium name="The Broad Institute Genomics Platform"/>
            <consortium name="The Broad Institute Genome Sequencing Center for Infectious Disease"/>
            <person name="Wu L."/>
            <person name="Ma J."/>
        </authorList>
    </citation>
    <scope>NUCLEOTIDE SEQUENCE [LARGE SCALE GENOMIC DNA]</scope>
    <source>
        <strain evidence="2">KCTC 42424</strain>
    </source>
</reference>
<keyword evidence="2" id="KW-1185">Reference proteome</keyword>
<evidence type="ECO:0000313" key="1">
    <source>
        <dbReference type="EMBL" id="MFC3680932.1"/>
    </source>
</evidence>
<comment type="caution">
    <text evidence="1">The sequence shown here is derived from an EMBL/GenBank/DDBJ whole genome shotgun (WGS) entry which is preliminary data.</text>
</comment>
<dbReference type="EMBL" id="JBHRYB010000013">
    <property type="protein sequence ID" value="MFC3680932.1"/>
    <property type="molecule type" value="Genomic_DNA"/>
</dbReference>
<dbReference type="Proteomes" id="UP001595722">
    <property type="component" value="Unassembled WGS sequence"/>
</dbReference>
<accession>A0ABV7VVT3</accession>